<dbReference type="KEGG" id="ccn:H924_08370"/>
<dbReference type="Pfam" id="PF14530">
    <property type="entry name" value="DUF4439"/>
    <property type="match status" value="1"/>
</dbReference>
<dbReference type="PATRIC" id="fig|1121353.3.peg.1704"/>
<dbReference type="InterPro" id="IPR009078">
    <property type="entry name" value="Ferritin-like_SF"/>
</dbReference>
<dbReference type="HOGENOM" id="CLU_080105_0_0_11"/>
<evidence type="ECO:0000313" key="3">
    <source>
        <dbReference type="Proteomes" id="UP000011760"/>
    </source>
</evidence>
<name>M1TS89_9CORY</name>
<gene>
    <name evidence="2" type="ORF">H924_08370</name>
</gene>
<dbReference type="STRING" id="1121353.H924_08370"/>
<protein>
    <recommendedName>
        <fullName evidence="1">DUF4439 domain-containing protein</fullName>
    </recommendedName>
</protein>
<reference evidence="2 3" key="1">
    <citation type="submission" date="2013-02" db="EMBL/GenBank/DDBJ databases">
        <title>The complete genome sequence of Corynebacterium callunae DSM 20147.</title>
        <authorList>
            <person name="Ruckert C."/>
            <person name="Albersmeier A."/>
            <person name="Kalinowski J."/>
        </authorList>
    </citation>
    <scope>NUCLEOTIDE SEQUENCE [LARGE SCALE GENOMIC DNA]</scope>
    <source>
        <strain evidence="2 3">DSM 20147</strain>
    </source>
</reference>
<evidence type="ECO:0000259" key="1">
    <source>
        <dbReference type="Pfam" id="PF14530"/>
    </source>
</evidence>
<dbReference type="AlphaFoldDB" id="M1TS89"/>
<evidence type="ECO:0000313" key="2">
    <source>
        <dbReference type="EMBL" id="AGG67116.1"/>
    </source>
</evidence>
<sequence length="271" mass="28444">MHVRTKSFLGISLLAATLSGCTPSPDPDPVLVEMLQDAQLDAQALADSAPEVATLRTKHATEIQAEIERQCGFDDDGNVPDSCAVALTDIGAAPAADAQSYILESQSLILDKLDEIPSDSVSLISGQYIDQAPFVETESEAQLPADLALTDAESSVAKELLEREYAAAWALGVALAYASSEQQSAIETAISNHQQRASLLSSILGEVSDSEFSPGYRSEMPEPTDAPSALTAVETVQDNAVAAWHAAAAAATTDSWRVFCTEMAGATASEI</sequence>
<organism evidence="2 3">
    <name type="scientific">Corynebacterium callunae DSM 20147</name>
    <dbReference type="NCBI Taxonomy" id="1121353"/>
    <lineage>
        <taxon>Bacteria</taxon>
        <taxon>Bacillati</taxon>
        <taxon>Actinomycetota</taxon>
        <taxon>Actinomycetes</taxon>
        <taxon>Mycobacteriales</taxon>
        <taxon>Corynebacteriaceae</taxon>
        <taxon>Corynebacterium</taxon>
    </lineage>
</organism>
<dbReference type="Proteomes" id="UP000011760">
    <property type="component" value="Chromosome"/>
</dbReference>
<dbReference type="PROSITE" id="PS51257">
    <property type="entry name" value="PROKAR_LIPOPROTEIN"/>
    <property type="match status" value="1"/>
</dbReference>
<accession>M1TS89</accession>
<dbReference type="InterPro" id="IPR029447">
    <property type="entry name" value="DUF4439"/>
</dbReference>
<keyword evidence="3" id="KW-1185">Reference proteome</keyword>
<dbReference type="Gene3D" id="1.20.1260.10">
    <property type="match status" value="1"/>
</dbReference>
<dbReference type="SUPFAM" id="SSF47240">
    <property type="entry name" value="Ferritin-like"/>
    <property type="match status" value="1"/>
</dbReference>
<dbReference type="InterPro" id="IPR012347">
    <property type="entry name" value="Ferritin-like"/>
</dbReference>
<dbReference type="eggNOG" id="ENOG5032CNP">
    <property type="taxonomic scope" value="Bacteria"/>
</dbReference>
<feature type="domain" description="DUF4439" evidence="1">
    <location>
        <begin position="160"/>
        <end position="262"/>
    </location>
</feature>
<proteinExistence type="predicted"/>
<dbReference type="EMBL" id="CP004354">
    <property type="protein sequence ID" value="AGG67116.1"/>
    <property type="molecule type" value="Genomic_DNA"/>
</dbReference>
<dbReference type="RefSeq" id="WP_015651547.1">
    <property type="nucleotide sequence ID" value="NC_020506.1"/>
</dbReference>